<organism evidence="3 4">
    <name type="scientific">Porites evermanni</name>
    <dbReference type="NCBI Taxonomy" id="104178"/>
    <lineage>
        <taxon>Eukaryota</taxon>
        <taxon>Metazoa</taxon>
        <taxon>Cnidaria</taxon>
        <taxon>Anthozoa</taxon>
        <taxon>Hexacorallia</taxon>
        <taxon>Scleractinia</taxon>
        <taxon>Fungiina</taxon>
        <taxon>Poritidae</taxon>
        <taxon>Porites</taxon>
    </lineage>
</organism>
<evidence type="ECO:0000313" key="3">
    <source>
        <dbReference type="EMBL" id="CAH3198848.1"/>
    </source>
</evidence>
<dbReference type="InterPro" id="IPR040181">
    <property type="entry name" value="PKHG5/7"/>
</dbReference>
<feature type="region of interest" description="Disordered" evidence="1">
    <location>
        <begin position="101"/>
        <end position="141"/>
    </location>
</feature>
<dbReference type="CDD" id="cd00160">
    <property type="entry name" value="RhoGEF"/>
    <property type="match status" value="1"/>
</dbReference>
<dbReference type="SMART" id="SM00325">
    <property type="entry name" value="RhoGEF"/>
    <property type="match status" value="1"/>
</dbReference>
<reference evidence="3 4" key="1">
    <citation type="submission" date="2022-05" db="EMBL/GenBank/DDBJ databases">
        <authorList>
            <consortium name="Genoscope - CEA"/>
            <person name="William W."/>
        </authorList>
    </citation>
    <scope>NUCLEOTIDE SEQUENCE [LARGE SCALE GENOMIC DNA]</scope>
</reference>
<keyword evidence="4" id="KW-1185">Reference proteome</keyword>
<protein>
    <recommendedName>
        <fullName evidence="2">DH domain-containing protein</fullName>
    </recommendedName>
</protein>
<dbReference type="InterPro" id="IPR035899">
    <property type="entry name" value="DBL_dom_sf"/>
</dbReference>
<dbReference type="Pfam" id="PF00621">
    <property type="entry name" value="RhoGEF"/>
    <property type="match status" value="1"/>
</dbReference>
<dbReference type="CDD" id="cd17068">
    <property type="entry name" value="RBD_PLEKHG5"/>
    <property type="match status" value="1"/>
</dbReference>
<evidence type="ECO:0000256" key="1">
    <source>
        <dbReference type="SAM" id="MobiDB-lite"/>
    </source>
</evidence>
<evidence type="ECO:0000313" key="4">
    <source>
        <dbReference type="Proteomes" id="UP001159427"/>
    </source>
</evidence>
<dbReference type="PANTHER" id="PTHR13217">
    <property type="entry name" value="PLECKSTRIN HOMOLOGY DOMAIN-CONTAINING FAMILY G MEMBER 7"/>
    <property type="match status" value="1"/>
</dbReference>
<proteinExistence type="predicted"/>
<feature type="compositionally biased region" description="Basic and acidic residues" evidence="1">
    <location>
        <begin position="118"/>
        <end position="141"/>
    </location>
</feature>
<comment type="caution">
    <text evidence="3">The sequence shown here is derived from an EMBL/GenBank/DDBJ whole genome shotgun (WGS) entry which is preliminary data.</text>
</comment>
<sequence length="360" mass="41496">DPGRDFFSIKFFDHKSGEFLINLVPALSGKSLRDSIEPLFESQNFSFTTHSVFLDSSNTPLPLAFDTFPLGGNVLHVRANADMKVDQRIIDMVSVEEGMTRPKSSSFLHRSGSFTTKGSKDKGGTLKKVENDDKDRESGKEDKLLQQFNKNVSNIIPELRNMPVAVFHYLQETSWTEVVNEAHIKAMSKKQKDQQEAIWELLSTEAAYIAKLHVIKKLFVQCLRNLQGEGFLTEIEGSKLFSNVEDIYTVNLAFWMANLSGIVENARQTKDPLNPLDMEQGFNMFESHFDPYIQYCMEEANCLKYFKEKLMESEEFRTYISWCEDHPYCTDRLKLNDFLVKPMQRVTKYPLLVRAIYNKT</sequence>
<dbReference type="EMBL" id="CALNXI010006035">
    <property type="protein sequence ID" value="CAH3198848.1"/>
    <property type="molecule type" value="Genomic_DNA"/>
</dbReference>
<name>A0ABN8T3F0_9CNID</name>
<dbReference type="Gene3D" id="1.20.900.10">
    <property type="entry name" value="Dbl homology (DH) domain"/>
    <property type="match status" value="1"/>
</dbReference>
<dbReference type="Proteomes" id="UP001159427">
    <property type="component" value="Unassembled WGS sequence"/>
</dbReference>
<feature type="non-terminal residue" evidence="3">
    <location>
        <position position="1"/>
    </location>
</feature>
<dbReference type="PANTHER" id="PTHR13217:SF11">
    <property type="entry name" value="PLECKSTRIN HOMOLOGY DOMAIN-CONTAINING FAMILY G MEMBER 5"/>
    <property type="match status" value="1"/>
</dbReference>
<feature type="non-terminal residue" evidence="3">
    <location>
        <position position="360"/>
    </location>
</feature>
<dbReference type="SUPFAM" id="SSF48065">
    <property type="entry name" value="DBL homology domain (DH-domain)"/>
    <property type="match status" value="1"/>
</dbReference>
<feature type="compositionally biased region" description="Polar residues" evidence="1">
    <location>
        <begin position="102"/>
        <end position="117"/>
    </location>
</feature>
<gene>
    <name evidence="3" type="ORF">PEVE_00037174</name>
</gene>
<feature type="domain" description="DH" evidence="2">
    <location>
        <begin position="193"/>
        <end position="360"/>
    </location>
</feature>
<dbReference type="InterPro" id="IPR000219">
    <property type="entry name" value="DH_dom"/>
</dbReference>
<evidence type="ECO:0000259" key="2">
    <source>
        <dbReference type="PROSITE" id="PS50010"/>
    </source>
</evidence>
<dbReference type="PROSITE" id="PS50010">
    <property type="entry name" value="DH_2"/>
    <property type="match status" value="1"/>
</dbReference>
<accession>A0ABN8T3F0</accession>